<dbReference type="PANTHER" id="PTHR43135">
    <property type="entry name" value="ALPHA-D-RIBOSE 1-METHYLPHOSPHONATE 5-TRIPHOSPHATE DIPHOSPHATASE"/>
    <property type="match status" value="1"/>
</dbReference>
<dbReference type="AlphaFoldDB" id="A0A8H4CE88"/>
<reference evidence="1" key="2">
    <citation type="submission" date="2020-03" db="EMBL/GenBank/DDBJ databases">
        <authorList>
            <person name="Fu F.-F."/>
            <person name="Chen J."/>
        </authorList>
    </citation>
    <scope>NUCLEOTIDE SEQUENCE</scope>
    <source>
        <strain evidence="1">Lc1</strain>
    </source>
</reference>
<organism evidence="1 2">
    <name type="scientific">Colletotrichum gloeosporioides</name>
    <name type="common">Anthracnose fungus</name>
    <name type="synonym">Glomerella cingulata</name>
    <dbReference type="NCBI Taxonomy" id="474922"/>
    <lineage>
        <taxon>Eukaryota</taxon>
        <taxon>Fungi</taxon>
        <taxon>Dikarya</taxon>
        <taxon>Ascomycota</taxon>
        <taxon>Pezizomycotina</taxon>
        <taxon>Sordariomycetes</taxon>
        <taxon>Hypocreomycetidae</taxon>
        <taxon>Glomerellales</taxon>
        <taxon>Glomerellaceae</taxon>
        <taxon>Colletotrichum</taxon>
        <taxon>Colletotrichum gloeosporioides species complex</taxon>
    </lineage>
</organism>
<protein>
    <recommendedName>
        <fullName evidence="3">Amidohydrolase-related domain-containing protein</fullName>
    </recommendedName>
</protein>
<dbReference type="RefSeq" id="XP_045261308.1">
    <property type="nucleotide sequence ID" value="XM_045412273.1"/>
</dbReference>
<dbReference type="PANTHER" id="PTHR43135:SF3">
    <property type="entry name" value="ALPHA-D-RIBOSE 1-METHYLPHOSPHONATE 5-TRIPHOSPHATE DIPHOSPHATASE"/>
    <property type="match status" value="1"/>
</dbReference>
<dbReference type="Gene3D" id="3.20.20.140">
    <property type="entry name" value="Metal-dependent hydrolases"/>
    <property type="match status" value="1"/>
</dbReference>
<sequence>MRSPPAQQHPYIPSVLHPPKDPNPDYLVFSKEEMDMIVKESELAGAPVSAHCCTLKGAMAAIEAGVNTIEHVYFGTDDMFMRMIDKGVIMVPTLAIAEKLYAQWFDQILKQVKRAHDLGVRLACGGGTGTYPHGDNVRELELMIEASIPVVDMLEPCTVGGWEDEIETLIFSDKNLSWNAVALENSGLGFEDGSLLIDDMLVDDLNALQWAPDWNLVFGEIL</sequence>
<dbReference type="InterPro" id="IPR032466">
    <property type="entry name" value="Metal_Hydrolase"/>
</dbReference>
<keyword evidence="2" id="KW-1185">Reference proteome</keyword>
<reference evidence="1" key="1">
    <citation type="journal article" date="2020" name="Phytopathology">
        <title>Genome sequence and comparative analysis of Colletotrichum gloeosporioides isolated from Liriodendron leaves.</title>
        <authorList>
            <person name="Fu F.F."/>
            <person name="Hao Z."/>
            <person name="Wang P."/>
            <person name="Lu Y."/>
            <person name="Xue L.J."/>
            <person name="Wei G."/>
            <person name="Tian Y."/>
            <person name="Baishi H."/>
            <person name="Xu H."/>
            <person name="Shi J."/>
            <person name="Cheng T."/>
            <person name="Wang G."/>
            <person name="Yi Y."/>
            <person name="Chen J."/>
        </authorList>
    </citation>
    <scope>NUCLEOTIDE SEQUENCE</scope>
    <source>
        <strain evidence="1">Lc1</strain>
    </source>
</reference>
<accession>A0A8H4CE88</accession>
<gene>
    <name evidence="1" type="ORF">GCG54_00012395</name>
</gene>
<proteinExistence type="predicted"/>
<dbReference type="SUPFAM" id="SSF51556">
    <property type="entry name" value="Metallo-dependent hydrolases"/>
    <property type="match status" value="1"/>
</dbReference>
<comment type="caution">
    <text evidence="1">The sequence shown here is derived from an EMBL/GenBank/DDBJ whole genome shotgun (WGS) entry which is preliminary data.</text>
</comment>
<dbReference type="InterPro" id="IPR051781">
    <property type="entry name" value="Metallo-dep_Hydrolase"/>
</dbReference>
<evidence type="ECO:0000313" key="1">
    <source>
        <dbReference type="EMBL" id="KAF3802149.1"/>
    </source>
</evidence>
<dbReference type="Proteomes" id="UP000613401">
    <property type="component" value="Unassembled WGS sequence"/>
</dbReference>
<dbReference type="EMBL" id="WVTB01000065">
    <property type="protein sequence ID" value="KAF3802149.1"/>
    <property type="molecule type" value="Genomic_DNA"/>
</dbReference>
<evidence type="ECO:0008006" key="3">
    <source>
        <dbReference type="Google" id="ProtNLM"/>
    </source>
</evidence>
<name>A0A8H4CE88_COLGL</name>
<evidence type="ECO:0000313" key="2">
    <source>
        <dbReference type="Proteomes" id="UP000613401"/>
    </source>
</evidence>
<dbReference type="GeneID" id="69019515"/>